<dbReference type="PROSITE" id="PS50893">
    <property type="entry name" value="ABC_TRANSPORTER_2"/>
    <property type="match status" value="2"/>
</dbReference>
<keyword evidence="3" id="KW-0820">tRNA-binding</keyword>
<dbReference type="GO" id="GO:0006417">
    <property type="term" value="P:regulation of translation"/>
    <property type="evidence" value="ECO:0007669"/>
    <property type="project" value="UniProtKB-KW"/>
</dbReference>
<comment type="similarity">
    <text evidence="1">Belongs to the ABC transporter superfamily. ABCF family. Translational throttle EttA subfamily.</text>
</comment>
<dbReference type="GO" id="GO:0019843">
    <property type="term" value="F:rRNA binding"/>
    <property type="evidence" value="ECO:0007669"/>
    <property type="project" value="UniProtKB-KW"/>
</dbReference>
<keyword evidence="4" id="KW-0699">rRNA-binding</keyword>
<dbReference type="InterPro" id="IPR027417">
    <property type="entry name" value="P-loop_NTPase"/>
</dbReference>
<dbReference type="InterPro" id="IPR003593">
    <property type="entry name" value="AAA+_ATPase"/>
</dbReference>
<dbReference type="Pfam" id="PF12848">
    <property type="entry name" value="ABC_tran_Xtn"/>
    <property type="match status" value="1"/>
</dbReference>
<feature type="domain" description="ABC transporter" evidence="13">
    <location>
        <begin position="319"/>
        <end position="537"/>
    </location>
</feature>
<dbReference type="InterPro" id="IPR017871">
    <property type="entry name" value="ABC_transporter-like_CS"/>
</dbReference>
<evidence type="ECO:0000259" key="13">
    <source>
        <dbReference type="PROSITE" id="PS50893"/>
    </source>
</evidence>
<sequence length="628" mass="72062">MKILSVENLMKTYGEKTLFNEISFTVSEGQKIGLLGVNGTGKSSLLKIIAGTESADDGKIIKPKDYVISYLPQHEDFDKNQTILEAVFESEDKIMILVKNYEKTLQKLQADPVNDTLQNELIILQAEMDSKNAWDLEANAKTILSKLGLNDLNLDVTLLSGGQKKRVALAKALIHPCDLLILDEPTNHLDYECIVFLQEYIKRLQNAVLFVTHDRYFLDEVTTALLELSNGNIYRYEGNYQYYIEQRAAREEQEAATNEKRNNLFRRELAWMRRGAKARTTKQKARIQRFEDLSGKMGQQEQVELEMNFKQTRLGKKVVEFKDVSKSFGEKKILDHFNLLLIQNDHIGIIGENGAGKTTLLKMLIGKEKVDDGEIETGQTVKVAYYSQIQEVQSPTMRVIDYIKEEAEVIYTPDGKTISSSQMLETFLFPTHSHGVQIGKLSGGEKRRLYLLKLLMTAPNVLLLDEPTNDLDIDTLTVLEDYIENFNGVVVTVSHDRYFLDKVTNKLLIFEGNGKVSSTLESYTEYLERKTIEAKEIQLEKAIVEKPVYQKEQKKKRLTYQEQKEWDSIESDIEKLESEIERLNEKLLEVGSNFEEAFKLSKEIEEKEGQLENKMERWSVLSDLVESL</sequence>
<dbReference type="Pfam" id="PF00005">
    <property type="entry name" value="ABC_tran"/>
    <property type="match status" value="2"/>
</dbReference>
<dbReference type="GO" id="GO:0016887">
    <property type="term" value="F:ATP hydrolysis activity"/>
    <property type="evidence" value="ECO:0007669"/>
    <property type="project" value="InterPro"/>
</dbReference>
<dbReference type="OrthoDB" id="9760950at2"/>
<dbReference type="GO" id="GO:0003677">
    <property type="term" value="F:DNA binding"/>
    <property type="evidence" value="ECO:0007669"/>
    <property type="project" value="InterPro"/>
</dbReference>
<evidence type="ECO:0000313" key="14">
    <source>
        <dbReference type="EMBL" id="GGI12441.1"/>
    </source>
</evidence>
<dbReference type="RefSeq" id="WP_087999498.1">
    <property type="nucleotide sequence ID" value="NZ_BMHB01000001.1"/>
</dbReference>
<dbReference type="Gene3D" id="3.40.50.300">
    <property type="entry name" value="P-loop containing nucleotide triphosphate hydrolases"/>
    <property type="match status" value="2"/>
</dbReference>
<dbReference type="EMBL" id="BMHB01000001">
    <property type="protein sequence ID" value="GGI12441.1"/>
    <property type="molecule type" value="Genomic_DNA"/>
</dbReference>
<evidence type="ECO:0000313" key="15">
    <source>
        <dbReference type="Proteomes" id="UP000626244"/>
    </source>
</evidence>
<protein>
    <submittedName>
        <fullName evidence="14">ABC transporter ATP-binding protein</fullName>
    </submittedName>
</protein>
<evidence type="ECO:0000256" key="10">
    <source>
        <dbReference type="ARBA" id="ARBA00022884"/>
    </source>
</evidence>
<evidence type="ECO:0000256" key="12">
    <source>
        <dbReference type="SAM" id="Coils"/>
    </source>
</evidence>
<keyword evidence="7" id="KW-0378">Hydrolase</keyword>
<reference evidence="15" key="1">
    <citation type="journal article" date="2019" name="Int. J. Syst. Evol. Microbiol.">
        <title>The Global Catalogue of Microorganisms (GCM) 10K type strain sequencing project: providing services to taxonomists for standard genome sequencing and annotation.</title>
        <authorList>
            <consortium name="The Broad Institute Genomics Platform"/>
            <consortium name="The Broad Institute Genome Sequencing Center for Infectious Disease"/>
            <person name="Wu L."/>
            <person name="Ma J."/>
        </authorList>
    </citation>
    <scope>NUCLEOTIDE SEQUENCE [LARGE SCALE GENOMIC DNA]</scope>
    <source>
        <strain evidence="15">CGMCC 1.14993</strain>
    </source>
</reference>
<comment type="caution">
    <text evidence="14">The sequence shown here is derived from an EMBL/GenBank/DDBJ whole genome shotgun (WGS) entry which is preliminary data.</text>
</comment>
<evidence type="ECO:0000256" key="3">
    <source>
        <dbReference type="ARBA" id="ARBA00022555"/>
    </source>
</evidence>
<evidence type="ECO:0000256" key="7">
    <source>
        <dbReference type="ARBA" id="ARBA00022801"/>
    </source>
</evidence>
<evidence type="ECO:0000256" key="9">
    <source>
        <dbReference type="ARBA" id="ARBA00022845"/>
    </source>
</evidence>
<dbReference type="Pfam" id="PF16326">
    <property type="entry name" value="ABC_tran_CTD"/>
    <property type="match status" value="1"/>
</dbReference>
<name>A0A8J3F0N6_9BACI</name>
<proteinExistence type="inferred from homology"/>
<dbReference type="Gene3D" id="1.10.287.380">
    <property type="entry name" value="Valyl-tRNA synthetase, C-terminal domain"/>
    <property type="match status" value="1"/>
</dbReference>
<keyword evidence="10" id="KW-0694">RNA-binding</keyword>
<keyword evidence="9" id="KW-0810">Translation regulation</keyword>
<evidence type="ECO:0000256" key="6">
    <source>
        <dbReference type="ARBA" id="ARBA00022741"/>
    </source>
</evidence>
<dbReference type="SMART" id="SM00382">
    <property type="entry name" value="AAA"/>
    <property type="match status" value="2"/>
</dbReference>
<keyword evidence="5" id="KW-0677">Repeat</keyword>
<dbReference type="InterPro" id="IPR051309">
    <property type="entry name" value="ABCF_ATPase"/>
</dbReference>
<feature type="coiled-coil region" evidence="12">
    <location>
        <begin position="566"/>
        <end position="617"/>
    </location>
</feature>
<feature type="domain" description="ABC transporter" evidence="13">
    <location>
        <begin position="4"/>
        <end position="255"/>
    </location>
</feature>
<evidence type="ECO:0000256" key="1">
    <source>
        <dbReference type="ARBA" id="ARBA00005868"/>
    </source>
</evidence>
<evidence type="ECO:0000256" key="8">
    <source>
        <dbReference type="ARBA" id="ARBA00022840"/>
    </source>
</evidence>
<keyword evidence="12" id="KW-0175">Coiled coil</keyword>
<gene>
    <name evidence="14" type="ORF">GCM10007380_12930</name>
</gene>
<dbReference type="AlphaFoldDB" id="A0A8J3F0N6"/>
<dbReference type="PANTHER" id="PTHR42855">
    <property type="entry name" value="ABC TRANSPORTER ATP-BINDING SUBUNIT"/>
    <property type="match status" value="1"/>
</dbReference>
<dbReference type="GO" id="GO:0005524">
    <property type="term" value="F:ATP binding"/>
    <property type="evidence" value="ECO:0007669"/>
    <property type="project" value="UniProtKB-KW"/>
</dbReference>
<keyword evidence="15" id="KW-1185">Reference proteome</keyword>
<dbReference type="Proteomes" id="UP000626244">
    <property type="component" value="Unassembled WGS sequence"/>
</dbReference>
<dbReference type="InterPro" id="IPR037118">
    <property type="entry name" value="Val-tRNA_synth_C_sf"/>
</dbReference>
<evidence type="ECO:0000256" key="4">
    <source>
        <dbReference type="ARBA" id="ARBA00022730"/>
    </source>
</evidence>
<dbReference type="PROSITE" id="PS00211">
    <property type="entry name" value="ABC_TRANSPORTER_1"/>
    <property type="match status" value="1"/>
</dbReference>
<keyword evidence="2" id="KW-0963">Cytoplasm</keyword>
<dbReference type="FunFam" id="3.40.50.300:FF:000183">
    <property type="entry name" value="ABC transporter ATP-binding protein yjjK"/>
    <property type="match status" value="1"/>
</dbReference>
<dbReference type="InterPro" id="IPR032524">
    <property type="entry name" value="ABC_tran_C"/>
</dbReference>
<dbReference type="GO" id="GO:0000049">
    <property type="term" value="F:tRNA binding"/>
    <property type="evidence" value="ECO:0007669"/>
    <property type="project" value="UniProtKB-KW"/>
</dbReference>
<keyword evidence="6" id="KW-0547">Nucleotide-binding</keyword>
<evidence type="ECO:0000256" key="5">
    <source>
        <dbReference type="ARBA" id="ARBA00022737"/>
    </source>
</evidence>
<dbReference type="GO" id="GO:0006412">
    <property type="term" value="P:translation"/>
    <property type="evidence" value="ECO:0007669"/>
    <property type="project" value="UniProtKB-KW"/>
</dbReference>
<keyword evidence="8 14" id="KW-0067">ATP-binding</keyword>
<dbReference type="PANTHER" id="PTHR42855:SF1">
    <property type="entry name" value="ABC TRANSPORTER DOMAIN-CONTAINING PROTEIN"/>
    <property type="match status" value="1"/>
</dbReference>
<accession>A0A8J3F0N6</accession>
<evidence type="ECO:0000256" key="2">
    <source>
        <dbReference type="ARBA" id="ARBA00022490"/>
    </source>
</evidence>
<evidence type="ECO:0000256" key="11">
    <source>
        <dbReference type="ARBA" id="ARBA00022917"/>
    </source>
</evidence>
<organism evidence="14 15">
    <name type="scientific">Gottfriedia solisilvae</name>
    <dbReference type="NCBI Taxonomy" id="1516104"/>
    <lineage>
        <taxon>Bacteria</taxon>
        <taxon>Bacillati</taxon>
        <taxon>Bacillota</taxon>
        <taxon>Bacilli</taxon>
        <taxon>Bacillales</taxon>
        <taxon>Bacillaceae</taxon>
        <taxon>Gottfriedia</taxon>
    </lineage>
</organism>
<dbReference type="FunFam" id="3.40.50.300:FF:000011">
    <property type="entry name" value="Putative ABC transporter ATP-binding component"/>
    <property type="match status" value="1"/>
</dbReference>
<dbReference type="InterPro" id="IPR003439">
    <property type="entry name" value="ABC_transporter-like_ATP-bd"/>
</dbReference>
<dbReference type="CDD" id="cd03221">
    <property type="entry name" value="ABCF_EF-3"/>
    <property type="match status" value="2"/>
</dbReference>
<keyword evidence="11" id="KW-0648">Protein biosynthesis</keyword>
<dbReference type="InterPro" id="IPR032781">
    <property type="entry name" value="ABC_tran_Xtn"/>
</dbReference>
<dbReference type="SUPFAM" id="SSF52540">
    <property type="entry name" value="P-loop containing nucleoside triphosphate hydrolases"/>
    <property type="match status" value="2"/>
</dbReference>